<comment type="function">
    <text evidence="13">Component of the F(0) channel, it forms part of the peripheral stalk, linking F(1) to F(0).</text>
</comment>
<dbReference type="NCBIfam" id="TIGR01144">
    <property type="entry name" value="ATP_synt_b"/>
    <property type="match status" value="1"/>
</dbReference>
<evidence type="ECO:0000313" key="17">
    <source>
        <dbReference type="Proteomes" id="UP000051448"/>
    </source>
</evidence>
<proteinExistence type="inferred from homology"/>
<evidence type="ECO:0000256" key="8">
    <source>
        <dbReference type="ARBA" id="ARBA00023065"/>
    </source>
</evidence>
<keyword evidence="6 13" id="KW-0375">Hydrogen ion transport</keyword>
<dbReference type="OrthoDB" id="282095at2"/>
<keyword evidence="9 13" id="KW-0472">Membrane</keyword>
<dbReference type="SUPFAM" id="SSF81573">
    <property type="entry name" value="F1F0 ATP synthase subunit B, membrane domain"/>
    <property type="match status" value="1"/>
</dbReference>
<keyword evidence="17" id="KW-1185">Reference proteome</keyword>
<evidence type="ECO:0000256" key="7">
    <source>
        <dbReference type="ARBA" id="ARBA00022989"/>
    </source>
</evidence>
<keyword evidence="5 13" id="KW-0812">Transmembrane</keyword>
<dbReference type="RefSeq" id="WP_057868559.1">
    <property type="nucleotide sequence ID" value="NZ_AZDX01000001.1"/>
</dbReference>
<comment type="function">
    <text evidence="11 13">F(1)F(0) ATP synthase produces ATP from ADP in the presence of a proton or sodium gradient. F-type ATPases consist of two structural domains, F(1) containing the extramembraneous catalytic core and F(0) containing the membrane proton channel, linked together by a central stalk and a peripheral stalk. During catalysis, ATP synthesis in the catalytic domain of F(1) is coupled via a rotary mechanism of the central stalk subunits to proton translocation.</text>
</comment>
<evidence type="ECO:0000256" key="5">
    <source>
        <dbReference type="ARBA" id="ARBA00022692"/>
    </source>
</evidence>
<dbReference type="PANTHER" id="PTHR33445">
    <property type="entry name" value="ATP SYNTHASE SUBUNIT B', CHLOROPLASTIC"/>
    <property type="match status" value="1"/>
</dbReference>
<evidence type="ECO:0000256" key="1">
    <source>
        <dbReference type="ARBA" id="ARBA00005513"/>
    </source>
</evidence>
<evidence type="ECO:0000256" key="2">
    <source>
        <dbReference type="ARBA" id="ARBA00022448"/>
    </source>
</evidence>
<dbReference type="Gene3D" id="6.10.250.1580">
    <property type="match status" value="1"/>
</dbReference>
<dbReference type="GO" id="GO:0046933">
    <property type="term" value="F:proton-transporting ATP synthase activity, rotational mechanism"/>
    <property type="evidence" value="ECO:0007669"/>
    <property type="project" value="UniProtKB-UniRule"/>
</dbReference>
<dbReference type="GO" id="GO:0046961">
    <property type="term" value="F:proton-transporting ATPase activity, rotational mechanism"/>
    <property type="evidence" value="ECO:0007669"/>
    <property type="project" value="TreeGrafter"/>
</dbReference>
<evidence type="ECO:0000256" key="3">
    <source>
        <dbReference type="ARBA" id="ARBA00022475"/>
    </source>
</evidence>
<dbReference type="HAMAP" id="MF_01398">
    <property type="entry name" value="ATP_synth_b_bprime"/>
    <property type="match status" value="1"/>
</dbReference>
<dbReference type="Pfam" id="PF00430">
    <property type="entry name" value="ATP-synt_B"/>
    <property type="match status" value="1"/>
</dbReference>
<dbReference type="AlphaFoldDB" id="A0A0R1MKF3"/>
<gene>
    <name evidence="13" type="primary">atpF</name>
    <name evidence="16" type="ORF">FC92_GL000160</name>
</gene>
<comment type="subunit">
    <text evidence="13">F-type ATPases have 2 components, F(1) - the catalytic core - and F(0) - the membrane proton channel. F(1) has five subunits: alpha(3), beta(3), gamma(1), delta(1), epsilon(1). F(0) has three main subunits: a(1), b(2) and c(10-14). The alpha and beta chains form an alternating ring which encloses part of the gamma chain. F(1) is attached to F(0) by a central stalk formed by the gamma and epsilon chains, while a peripheral stalk is formed by the delta and b chains.</text>
</comment>
<keyword evidence="7 13" id="KW-1133">Transmembrane helix</keyword>
<dbReference type="InterPro" id="IPR028987">
    <property type="entry name" value="ATP_synth_B-like_membr_sf"/>
</dbReference>
<dbReference type="GO" id="GO:0012505">
    <property type="term" value="C:endomembrane system"/>
    <property type="evidence" value="ECO:0007669"/>
    <property type="project" value="UniProtKB-SubCell"/>
</dbReference>
<evidence type="ECO:0000256" key="11">
    <source>
        <dbReference type="ARBA" id="ARBA00025198"/>
    </source>
</evidence>
<evidence type="ECO:0000256" key="14">
    <source>
        <dbReference type="RuleBase" id="RU003848"/>
    </source>
</evidence>
<feature type="coiled-coil region" evidence="15">
    <location>
        <begin position="49"/>
        <end position="79"/>
    </location>
</feature>
<dbReference type="InterPro" id="IPR050059">
    <property type="entry name" value="ATP_synthase_B_chain"/>
</dbReference>
<dbReference type="Proteomes" id="UP000051448">
    <property type="component" value="Unassembled WGS sequence"/>
</dbReference>
<keyword evidence="8 13" id="KW-0406">Ion transport</keyword>
<keyword evidence="2 13" id="KW-0813">Transport</keyword>
<dbReference type="CDD" id="cd06503">
    <property type="entry name" value="ATP-synt_Fo_b"/>
    <property type="match status" value="1"/>
</dbReference>
<dbReference type="InterPro" id="IPR002146">
    <property type="entry name" value="ATP_synth_b/b'su_bac/chlpt"/>
</dbReference>
<dbReference type="EMBL" id="AZDX01000001">
    <property type="protein sequence ID" value="KRL08368.1"/>
    <property type="molecule type" value="Genomic_DNA"/>
</dbReference>
<dbReference type="GO" id="GO:0045259">
    <property type="term" value="C:proton-transporting ATP synthase complex"/>
    <property type="evidence" value="ECO:0007669"/>
    <property type="project" value="UniProtKB-KW"/>
</dbReference>
<accession>A0A0R1MKF3</accession>
<dbReference type="STRING" id="1423759.FC92_GL000160"/>
<evidence type="ECO:0000256" key="15">
    <source>
        <dbReference type="SAM" id="Coils"/>
    </source>
</evidence>
<sequence>MGTDFILGAVATSVKWGDMLFYLVLFIVLLALLKHFAWGPVNEMMDKRANKIANDIDSAEDARQKAEELAVKRQDALKASHVEASQIIERAKKNGEQQKNIIVENAHSEAQSFKETAKQDIARERQDALEGVKNDVAELSLEIASKVISKNLQFDDQKALIDSYIEGLGKQNEVK</sequence>
<comment type="subcellular location">
    <subcellularLocation>
        <location evidence="13">Cell membrane</location>
        <topology evidence="13">Single-pass membrane protein</topology>
    </subcellularLocation>
    <subcellularLocation>
        <location evidence="12">Endomembrane system</location>
        <topology evidence="12">Single-pass membrane protein</topology>
    </subcellularLocation>
</comment>
<protein>
    <recommendedName>
        <fullName evidence="13">ATP synthase subunit b</fullName>
    </recommendedName>
    <alternativeName>
        <fullName evidence="13">ATP synthase F(0) sector subunit b</fullName>
    </alternativeName>
    <alternativeName>
        <fullName evidence="13">ATPase subunit I</fullName>
    </alternativeName>
    <alternativeName>
        <fullName evidence="13">F-type ATPase subunit b</fullName>
        <shortName evidence="13">F-ATPase subunit b</shortName>
    </alternativeName>
</protein>
<evidence type="ECO:0000256" key="4">
    <source>
        <dbReference type="ARBA" id="ARBA00022547"/>
    </source>
</evidence>
<evidence type="ECO:0000256" key="10">
    <source>
        <dbReference type="ARBA" id="ARBA00023310"/>
    </source>
</evidence>
<evidence type="ECO:0000313" key="16">
    <source>
        <dbReference type="EMBL" id="KRL08368.1"/>
    </source>
</evidence>
<keyword evidence="3 13" id="KW-1003">Cell membrane</keyword>
<keyword evidence="10 13" id="KW-0066">ATP synthesis</keyword>
<name>A0A0R1MKF3_9LACO</name>
<dbReference type="PANTHER" id="PTHR33445:SF1">
    <property type="entry name" value="ATP SYNTHASE SUBUNIT B"/>
    <property type="match status" value="1"/>
</dbReference>
<organism evidence="16 17">
    <name type="scientific">Liquorilactobacillus hordei DSM 19519</name>
    <dbReference type="NCBI Taxonomy" id="1423759"/>
    <lineage>
        <taxon>Bacteria</taxon>
        <taxon>Bacillati</taxon>
        <taxon>Bacillota</taxon>
        <taxon>Bacilli</taxon>
        <taxon>Lactobacillales</taxon>
        <taxon>Lactobacillaceae</taxon>
        <taxon>Liquorilactobacillus</taxon>
    </lineage>
</organism>
<evidence type="ECO:0000256" key="9">
    <source>
        <dbReference type="ARBA" id="ARBA00023136"/>
    </source>
</evidence>
<dbReference type="GO" id="GO:0005886">
    <property type="term" value="C:plasma membrane"/>
    <property type="evidence" value="ECO:0007669"/>
    <property type="project" value="UniProtKB-SubCell"/>
</dbReference>
<dbReference type="GeneID" id="98311254"/>
<keyword evidence="4 13" id="KW-0138">CF(0)</keyword>
<dbReference type="InterPro" id="IPR005864">
    <property type="entry name" value="ATP_synth_F0_bsu_bac"/>
</dbReference>
<evidence type="ECO:0000256" key="12">
    <source>
        <dbReference type="ARBA" id="ARBA00037847"/>
    </source>
</evidence>
<feature type="transmembrane region" description="Helical" evidence="13">
    <location>
        <begin position="20"/>
        <end position="38"/>
    </location>
</feature>
<comment type="similarity">
    <text evidence="1 13 14">Belongs to the ATPase B chain family.</text>
</comment>
<keyword evidence="15" id="KW-0175">Coiled coil</keyword>
<dbReference type="PATRIC" id="fig|1423759.3.peg.163"/>
<reference evidence="16 17" key="1">
    <citation type="journal article" date="2015" name="Genome Announc.">
        <title>Expanding the biotechnology potential of lactobacilli through comparative genomics of 213 strains and associated genera.</title>
        <authorList>
            <person name="Sun Z."/>
            <person name="Harris H.M."/>
            <person name="McCann A."/>
            <person name="Guo C."/>
            <person name="Argimon S."/>
            <person name="Zhang W."/>
            <person name="Yang X."/>
            <person name="Jeffery I.B."/>
            <person name="Cooney J.C."/>
            <person name="Kagawa T.F."/>
            <person name="Liu W."/>
            <person name="Song Y."/>
            <person name="Salvetti E."/>
            <person name="Wrobel A."/>
            <person name="Rasinkangas P."/>
            <person name="Parkhill J."/>
            <person name="Rea M.C."/>
            <person name="O'Sullivan O."/>
            <person name="Ritari J."/>
            <person name="Douillard F.P."/>
            <person name="Paul Ross R."/>
            <person name="Yang R."/>
            <person name="Briner A.E."/>
            <person name="Felis G.E."/>
            <person name="de Vos W.M."/>
            <person name="Barrangou R."/>
            <person name="Klaenhammer T.R."/>
            <person name="Caufield P.W."/>
            <person name="Cui Y."/>
            <person name="Zhang H."/>
            <person name="O'Toole P.W."/>
        </authorList>
    </citation>
    <scope>NUCLEOTIDE SEQUENCE [LARGE SCALE GENOMIC DNA]</scope>
    <source>
        <strain evidence="16 17">DSM 19519</strain>
    </source>
</reference>
<evidence type="ECO:0000256" key="6">
    <source>
        <dbReference type="ARBA" id="ARBA00022781"/>
    </source>
</evidence>
<comment type="caution">
    <text evidence="16">The sequence shown here is derived from an EMBL/GenBank/DDBJ whole genome shotgun (WGS) entry which is preliminary data.</text>
</comment>
<evidence type="ECO:0000256" key="13">
    <source>
        <dbReference type="HAMAP-Rule" id="MF_01398"/>
    </source>
</evidence>